<protein>
    <submittedName>
        <fullName evidence="1">Tautomerase family protein</fullName>
    </submittedName>
</protein>
<evidence type="ECO:0000313" key="1">
    <source>
        <dbReference type="EMBL" id="MFD2263170.1"/>
    </source>
</evidence>
<dbReference type="InterPro" id="IPR037479">
    <property type="entry name" value="Tauto_MSAD"/>
</dbReference>
<reference evidence="2" key="1">
    <citation type="journal article" date="2019" name="Int. J. Syst. Evol. Microbiol.">
        <title>The Global Catalogue of Microorganisms (GCM) 10K type strain sequencing project: providing services to taxonomists for standard genome sequencing and annotation.</title>
        <authorList>
            <consortium name="The Broad Institute Genomics Platform"/>
            <consortium name="The Broad Institute Genome Sequencing Center for Infectious Disease"/>
            <person name="Wu L."/>
            <person name="Ma J."/>
        </authorList>
    </citation>
    <scope>NUCLEOTIDE SEQUENCE [LARGE SCALE GENOMIC DNA]</scope>
    <source>
        <strain evidence="2">CGMCC 1.19062</strain>
    </source>
</reference>
<organism evidence="1 2">
    <name type="scientific">Lacibacterium aquatile</name>
    <dbReference type="NCBI Taxonomy" id="1168082"/>
    <lineage>
        <taxon>Bacteria</taxon>
        <taxon>Pseudomonadati</taxon>
        <taxon>Pseudomonadota</taxon>
        <taxon>Alphaproteobacteria</taxon>
        <taxon>Rhodospirillales</taxon>
        <taxon>Rhodospirillaceae</taxon>
    </lineage>
</organism>
<dbReference type="InterPro" id="IPR014347">
    <property type="entry name" value="Tautomerase/MIF_sf"/>
</dbReference>
<accession>A0ABW5DV94</accession>
<dbReference type="Proteomes" id="UP001597295">
    <property type="component" value="Unassembled WGS sequence"/>
</dbReference>
<dbReference type="Gene3D" id="3.30.429.10">
    <property type="entry name" value="Macrophage Migration Inhibitory Factor"/>
    <property type="match status" value="1"/>
</dbReference>
<dbReference type="PANTHER" id="PTHR38460">
    <property type="entry name" value="TAUTOMERASE YOLI-RELATED"/>
    <property type="match status" value="1"/>
</dbReference>
<evidence type="ECO:0000313" key="2">
    <source>
        <dbReference type="Proteomes" id="UP001597295"/>
    </source>
</evidence>
<proteinExistence type="predicted"/>
<gene>
    <name evidence="1" type="ORF">ACFSM5_09750</name>
</gene>
<comment type="caution">
    <text evidence="1">The sequence shown here is derived from an EMBL/GenBank/DDBJ whole genome shotgun (WGS) entry which is preliminary data.</text>
</comment>
<dbReference type="SUPFAM" id="SSF55331">
    <property type="entry name" value="Tautomerase/MIF"/>
    <property type="match status" value="1"/>
</dbReference>
<dbReference type="PANTHER" id="PTHR38460:SF1">
    <property type="entry name" value="TAUTOMERASE YOLI-RELATED"/>
    <property type="match status" value="1"/>
</dbReference>
<sequence>MPFIRTAIRKGTSDAVKEAIVHGIHRALVEAINMPDDELFNLVEEFDDNSFYFSRTFNGHSRSDGVVVVEITLRRGRSDAMKRDLYAAIARNLGQHAAVKPADIFIFMHENDYSDWSVGGGIFAMTLVQQRGNEQLSK</sequence>
<dbReference type="RefSeq" id="WP_379876145.1">
    <property type="nucleotide sequence ID" value="NZ_JBHUIP010000009.1"/>
</dbReference>
<dbReference type="EMBL" id="JBHUIP010000009">
    <property type="protein sequence ID" value="MFD2263170.1"/>
    <property type="molecule type" value="Genomic_DNA"/>
</dbReference>
<name>A0ABW5DV94_9PROT</name>
<dbReference type="Pfam" id="PF14552">
    <property type="entry name" value="Tautomerase_2"/>
    <property type="match status" value="1"/>
</dbReference>
<keyword evidence="2" id="KW-1185">Reference proteome</keyword>